<protein>
    <submittedName>
        <fullName evidence="2">Uncharacterized protein</fullName>
    </submittedName>
</protein>
<accession>A0AAW0ZFA8</accession>
<sequence length="78" mass="8333">MRRTSGQELPPPFPDDASLESDKVCESAKLAVVTGNRGPPSPLPPPPRRNKKDTTDIWAAKGENFGSDPRPATLPATP</sequence>
<gene>
    <name evidence="2" type="ORF">QLX08_010347</name>
</gene>
<evidence type="ECO:0000256" key="1">
    <source>
        <dbReference type="SAM" id="MobiDB-lite"/>
    </source>
</evidence>
<evidence type="ECO:0000313" key="3">
    <source>
        <dbReference type="Proteomes" id="UP001432146"/>
    </source>
</evidence>
<dbReference type="AlphaFoldDB" id="A0AAW0ZFA8"/>
<reference evidence="2 3" key="1">
    <citation type="submission" date="2024-05" db="EMBL/GenBank/DDBJ databases">
        <title>The nuclear and mitochondrial genome assemblies of Tetragonisca angustula (Apidae: Meliponini), a tiny yet remarkable pollinator in the Neotropics.</title>
        <authorList>
            <person name="Ferrari R."/>
            <person name="Ricardo P.C."/>
            <person name="Dias F.C."/>
            <person name="Araujo N.S."/>
            <person name="Soares D.O."/>
            <person name="Zhou Q.-S."/>
            <person name="Zhu C.-D."/>
            <person name="Coutinho L."/>
            <person name="Airas M.C."/>
            <person name="Batista T.M."/>
        </authorList>
    </citation>
    <scope>NUCLEOTIDE SEQUENCE [LARGE SCALE GENOMIC DNA]</scope>
    <source>
        <strain evidence="2">ASF017062</strain>
        <tissue evidence="2">Abdomen</tissue>
    </source>
</reference>
<organism evidence="2 3">
    <name type="scientific">Tetragonisca angustula</name>
    <dbReference type="NCBI Taxonomy" id="166442"/>
    <lineage>
        <taxon>Eukaryota</taxon>
        <taxon>Metazoa</taxon>
        <taxon>Ecdysozoa</taxon>
        <taxon>Arthropoda</taxon>
        <taxon>Hexapoda</taxon>
        <taxon>Insecta</taxon>
        <taxon>Pterygota</taxon>
        <taxon>Neoptera</taxon>
        <taxon>Endopterygota</taxon>
        <taxon>Hymenoptera</taxon>
        <taxon>Apocrita</taxon>
        <taxon>Aculeata</taxon>
        <taxon>Apoidea</taxon>
        <taxon>Anthophila</taxon>
        <taxon>Apidae</taxon>
        <taxon>Tetragonisca</taxon>
    </lineage>
</organism>
<name>A0AAW0ZFA8_9HYME</name>
<feature type="region of interest" description="Disordered" evidence="1">
    <location>
        <begin position="1"/>
        <end position="78"/>
    </location>
</feature>
<dbReference type="Proteomes" id="UP001432146">
    <property type="component" value="Unassembled WGS sequence"/>
</dbReference>
<comment type="caution">
    <text evidence="2">The sequence shown here is derived from an EMBL/GenBank/DDBJ whole genome shotgun (WGS) entry which is preliminary data.</text>
</comment>
<dbReference type="EMBL" id="JAWNGG020000274">
    <property type="protein sequence ID" value="KAK9295288.1"/>
    <property type="molecule type" value="Genomic_DNA"/>
</dbReference>
<keyword evidence="3" id="KW-1185">Reference proteome</keyword>
<proteinExistence type="predicted"/>
<evidence type="ECO:0000313" key="2">
    <source>
        <dbReference type="EMBL" id="KAK9295288.1"/>
    </source>
</evidence>